<evidence type="ECO:0000256" key="2">
    <source>
        <dbReference type="ARBA" id="ARBA00012452"/>
    </source>
</evidence>
<evidence type="ECO:0000313" key="9">
    <source>
        <dbReference type="EMBL" id="CAD5312299.1"/>
    </source>
</evidence>
<proteinExistence type="inferred from homology"/>
<dbReference type="CDD" id="cd03185">
    <property type="entry name" value="GST_C_Tau"/>
    <property type="match status" value="1"/>
</dbReference>
<organism evidence="9 10">
    <name type="scientific">Arabidopsis thaliana</name>
    <name type="common">Mouse-ear cress</name>
    <dbReference type="NCBI Taxonomy" id="3702"/>
    <lineage>
        <taxon>Eukaryota</taxon>
        <taxon>Viridiplantae</taxon>
        <taxon>Streptophyta</taxon>
        <taxon>Embryophyta</taxon>
        <taxon>Tracheophyta</taxon>
        <taxon>Spermatophyta</taxon>
        <taxon>Magnoliopsida</taxon>
        <taxon>eudicotyledons</taxon>
        <taxon>Gunneridae</taxon>
        <taxon>Pentapetalae</taxon>
        <taxon>rosids</taxon>
        <taxon>malvids</taxon>
        <taxon>Brassicales</taxon>
        <taxon>Brassicaceae</taxon>
        <taxon>Camelineae</taxon>
        <taxon>Arabidopsis</taxon>
    </lineage>
</organism>
<sequence length="122" mass="13561">MKWFVALRGFLKAGGEEEKKAVIAQLEEGNAFLEKAFIDCSKGKPFFNGDNIGYLDIALGCFLAWLRVTELAVSYKILDEAKTPSLSKWAENFCNDPAVKPVMPETAKLAEFAKKIFPKPQA</sequence>
<keyword evidence="4" id="KW-0216">Detoxification</keyword>
<evidence type="ECO:0000256" key="7">
    <source>
        <dbReference type="ARBA" id="ARBA00047960"/>
    </source>
</evidence>
<feature type="domain" description="GST C-terminal" evidence="8">
    <location>
        <begin position="1"/>
        <end position="117"/>
    </location>
</feature>
<evidence type="ECO:0000256" key="5">
    <source>
        <dbReference type="ARBA" id="ARBA00022679"/>
    </source>
</evidence>
<dbReference type="InterPro" id="IPR036282">
    <property type="entry name" value="Glutathione-S-Trfase_C_sf"/>
</dbReference>
<comment type="catalytic activity">
    <reaction evidence="7">
        <text>RX + glutathione = an S-substituted glutathione + a halide anion + H(+)</text>
        <dbReference type="Rhea" id="RHEA:16437"/>
        <dbReference type="ChEBI" id="CHEBI:15378"/>
        <dbReference type="ChEBI" id="CHEBI:16042"/>
        <dbReference type="ChEBI" id="CHEBI:17792"/>
        <dbReference type="ChEBI" id="CHEBI:57925"/>
        <dbReference type="ChEBI" id="CHEBI:90779"/>
        <dbReference type="EC" id="2.5.1.18"/>
    </reaction>
</comment>
<dbReference type="GO" id="GO:0006749">
    <property type="term" value="P:glutathione metabolic process"/>
    <property type="evidence" value="ECO:0007669"/>
    <property type="project" value="InterPro"/>
</dbReference>
<evidence type="ECO:0000313" key="10">
    <source>
        <dbReference type="Proteomes" id="UP000516314"/>
    </source>
</evidence>
<evidence type="ECO:0000259" key="8">
    <source>
        <dbReference type="PROSITE" id="PS50405"/>
    </source>
</evidence>
<dbReference type="GO" id="GO:0005829">
    <property type="term" value="C:cytosol"/>
    <property type="evidence" value="ECO:0007669"/>
    <property type="project" value="UniProtKB-SubCell"/>
</dbReference>
<dbReference type="Pfam" id="PF00043">
    <property type="entry name" value="GST_C"/>
    <property type="match status" value="1"/>
</dbReference>
<dbReference type="Proteomes" id="UP000516314">
    <property type="component" value="Chromosome 1"/>
</dbReference>
<protein>
    <recommendedName>
        <fullName evidence="2">glutathione transferase</fullName>
        <ecNumber evidence="2">2.5.1.18</ecNumber>
    </recommendedName>
</protein>
<dbReference type="PANTHER" id="PTHR11260:SF615">
    <property type="entry name" value="GLUTATHIONE S-TRANSFERASE U17"/>
    <property type="match status" value="1"/>
</dbReference>
<dbReference type="InterPro" id="IPR045073">
    <property type="entry name" value="Omega/Tau-like"/>
</dbReference>
<comment type="similarity">
    <text evidence="6">Belongs to the GST superfamily. Tau family.</text>
</comment>
<evidence type="ECO:0000256" key="4">
    <source>
        <dbReference type="ARBA" id="ARBA00022575"/>
    </source>
</evidence>
<evidence type="ECO:0000256" key="1">
    <source>
        <dbReference type="ARBA" id="ARBA00004514"/>
    </source>
</evidence>
<keyword evidence="5" id="KW-0808">Transferase</keyword>
<dbReference type="Gene3D" id="1.20.1050.10">
    <property type="match status" value="1"/>
</dbReference>
<dbReference type="GO" id="GO:0004364">
    <property type="term" value="F:glutathione transferase activity"/>
    <property type="evidence" value="ECO:0007669"/>
    <property type="project" value="UniProtKB-EC"/>
</dbReference>
<dbReference type="InterPro" id="IPR004046">
    <property type="entry name" value="GST_C"/>
</dbReference>
<dbReference type="SUPFAM" id="SSF47616">
    <property type="entry name" value="GST C-terminal domain-like"/>
    <property type="match status" value="1"/>
</dbReference>
<dbReference type="InterPro" id="IPR010987">
    <property type="entry name" value="Glutathione-S-Trfase_C-like"/>
</dbReference>
<dbReference type="PROSITE" id="PS50405">
    <property type="entry name" value="GST_CTER"/>
    <property type="match status" value="1"/>
</dbReference>
<dbReference type="EMBL" id="LR881466">
    <property type="protein sequence ID" value="CAD5312299.1"/>
    <property type="molecule type" value="Genomic_DNA"/>
</dbReference>
<reference evidence="9 10" key="1">
    <citation type="submission" date="2020-09" db="EMBL/GenBank/DDBJ databases">
        <authorList>
            <person name="Ashkenazy H."/>
        </authorList>
    </citation>
    <scope>NUCLEOTIDE SEQUENCE [LARGE SCALE GENOMIC DNA]</scope>
    <source>
        <strain evidence="10">cv. Cdm-0</strain>
    </source>
</reference>
<dbReference type="AlphaFoldDB" id="A0A7G2DRQ3"/>
<accession>A0A7G2DRQ3</accession>
<name>A0A7G2DRQ3_ARATH</name>
<keyword evidence="3" id="KW-0963">Cytoplasm</keyword>
<dbReference type="GO" id="GO:0009407">
    <property type="term" value="P:toxin catabolic process"/>
    <property type="evidence" value="ECO:0007669"/>
    <property type="project" value="UniProtKB-ARBA"/>
</dbReference>
<dbReference type="PANTHER" id="PTHR11260">
    <property type="entry name" value="GLUTATHIONE S-TRANSFERASE, GST, SUPERFAMILY, GST DOMAIN CONTAINING"/>
    <property type="match status" value="1"/>
</dbReference>
<gene>
    <name evidence="9" type="ORF">AT9943_LOCUS860</name>
</gene>
<dbReference type="InterPro" id="IPR045074">
    <property type="entry name" value="GST_C_Tau"/>
</dbReference>
<comment type="subcellular location">
    <subcellularLocation>
        <location evidence="1">Cytoplasm</location>
        <location evidence="1">Cytosol</location>
    </subcellularLocation>
</comment>
<dbReference type="FunFam" id="1.20.1050.10:FF:000016">
    <property type="entry name" value="Glutathione S-transferase U9"/>
    <property type="match status" value="1"/>
</dbReference>
<dbReference type="EC" id="2.5.1.18" evidence="2"/>
<evidence type="ECO:0000256" key="6">
    <source>
        <dbReference type="ARBA" id="ARBA00025743"/>
    </source>
</evidence>
<evidence type="ECO:0000256" key="3">
    <source>
        <dbReference type="ARBA" id="ARBA00022490"/>
    </source>
</evidence>